<feature type="region of interest" description="Disordered" evidence="5">
    <location>
        <begin position="251"/>
        <end position="278"/>
    </location>
</feature>
<comment type="similarity">
    <text evidence="4">Belongs to the bacterial secretin family.</text>
</comment>
<dbReference type="Pfam" id="PF00263">
    <property type="entry name" value="Secretin"/>
    <property type="match status" value="1"/>
</dbReference>
<accession>A0A2T6B917</accession>
<comment type="caution">
    <text evidence="7">The sequence shown here is derived from an EMBL/GenBank/DDBJ whole genome shotgun (WGS) entry which is preliminary data.</text>
</comment>
<keyword evidence="8" id="KW-1185">Reference proteome</keyword>
<dbReference type="Proteomes" id="UP000244224">
    <property type="component" value="Unassembled WGS sequence"/>
</dbReference>
<organism evidence="7 8">
    <name type="scientific">Gemmobacter caeni</name>
    <dbReference type="NCBI Taxonomy" id="589035"/>
    <lineage>
        <taxon>Bacteria</taxon>
        <taxon>Pseudomonadati</taxon>
        <taxon>Pseudomonadota</taxon>
        <taxon>Alphaproteobacteria</taxon>
        <taxon>Rhodobacterales</taxon>
        <taxon>Paracoccaceae</taxon>
        <taxon>Gemmobacter</taxon>
    </lineage>
</organism>
<evidence type="ECO:0000313" key="8">
    <source>
        <dbReference type="Proteomes" id="UP000244224"/>
    </source>
</evidence>
<dbReference type="PROSITE" id="PS51257">
    <property type="entry name" value="PROKAR_LIPOPROTEIN"/>
    <property type="match status" value="1"/>
</dbReference>
<evidence type="ECO:0000259" key="6">
    <source>
        <dbReference type="Pfam" id="PF00263"/>
    </source>
</evidence>
<comment type="subcellular location">
    <subcellularLocation>
        <location evidence="1">Membrane</location>
    </subcellularLocation>
</comment>
<keyword evidence="3" id="KW-0472">Membrane</keyword>
<evidence type="ECO:0000256" key="3">
    <source>
        <dbReference type="ARBA" id="ARBA00023136"/>
    </source>
</evidence>
<dbReference type="AlphaFoldDB" id="A0A2T6B917"/>
<dbReference type="GO" id="GO:0016020">
    <property type="term" value="C:membrane"/>
    <property type="evidence" value="ECO:0007669"/>
    <property type="project" value="UniProtKB-SubCell"/>
</dbReference>
<dbReference type="OrthoDB" id="7294507at2"/>
<feature type="compositionally biased region" description="Gly residues" evidence="5">
    <location>
        <begin position="254"/>
        <end position="270"/>
    </location>
</feature>
<dbReference type="PANTHER" id="PTHR30332:SF24">
    <property type="entry name" value="SECRETIN GSPD-RELATED"/>
    <property type="match status" value="1"/>
</dbReference>
<evidence type="ECO:0000256" key="4">
    <source>
        <dbReference type="RuleBase" id="RU004003"/>
    </source>
</evidence>
<proteinExistence type="inferred from homology"/>
<evidence type="ECO:0000256" key="5">
    <source>
        <dbReference type="SAM" id="MobiDB-lite"/>
    </source>
</evidence>
<name>A0A2T6B917_9RHOB</name>
<dbReference type="RefSeq" id="WP_145693555.1">
    <property type="nucleotide sequence ID" value="NZ_QBKP01000002.1"/>
</dbReference>
<dbReference type="GO" id="GO:0009306">
    <property type="term" value="P:protein secretion"/>
    <property type="evidence" value="ECO:0007669"/>
    <property type="project" value="InterPro"/>
</dbReference>
<evidence type="ECO:0000313" key="7">
    <source>
        <dbReference type="EMBL" id="PTX52543.1"/>
    </source>
</evidence>
<reference evidence="7 8" key="1">
    <citation type="submission" date="2018-04" db="EMBL/GenBank/DDBJ databases">
        <title>Genomic Encyclopedia of Archaeal and Bacterial Type Strains, Phase II (KMG-II): from individual species to whole genera.</title>
        <authorList>
            <person name="Goeker M."/>
        </authorList>
    </citation>
    <scope>NUCLEOTIDE SEQUENCE [LARGE SCALE GENOMIC DNA]</scope>
    <source>
        <strain evidence="7 8">DSM 21823</strain>
    </source>
</reference>
<dbReference type="PANTHER" id="PTHR30332">
    <property type="entry name" value="PROBABLE GENERAL SECRETION PATHWAY PROTEIN D"/>
    <property type="match status" value="1"/>
</dbReference>
<dbReference type="GO" id="GO:0015627">
    <property type="term" value="C:type II protein secretion system complex"/>
    <property type="evidence" value="ECO:0007669"/>
    <property type="project" value="TreeGrafter"/>
</dbReference>
<keyword evidence="2" id="KW-0732">Signal</keyword>
<evidence type="ECO:0000256" key="1">
    <source>
        <dbReference type="ARBA" id="ARBA00004370"/>
    </source>
</evidence>
<dbReference type="InterPro" id="IPR004846">
    <property type="entry name" value="T2SS/T3SS_dom"/>
</dbReference>
<gene>
    <name evidence="7" type="ORF">C8N34_102323</name>
</gene>
<feature type="domain" description="Type II/III secretion system secretin-like" evidence="6">
    <location>
        <begin position="318"/>
        <end position="488"/>
    </location>
</feature>
<protein>
    <submittedName>
        <fullName evidence="7">Type II/III secretion system protein</fullName>
    </submittedName>
</protein>
<dbReference type="InterPro" id="IPR050810">
    <property type="entry name" value="Bact_Secretion_Sys_Channel"/>
</dbReference>
<dbReference type="EMBL" id="QBKP01000002">
    <property type="protein sequence ID" value="PTX52543.1"/>
    <property type="molecule type" value="Genomic_DNA"/>
</dbReference>
<sequence>MYRVAATSVLILLAACGPLPDPKPLKGADTTARQVNQRFTERQTEAVTRVPISRSAFRAVEMDTSIRSDLANRELDLRFAEGATLKDMITVLGTVNVPIVVNGEEGMDGVLESRLPFSSYKGTLGNLLDILRRANAIISVQRGDFIYLGTLARYSVDLPQDADIMGTIASEIESLGGEDVVQSVTSGQLIYKAKPDVHDSLIGPFLSRVSNNLAMVTMQVAVVSLALNDSTSQGFDWNAFKLGVTTVNQQAASGGTGGADGGGADGGGADGPSTADGVPSLGSVIDASANAFRIGRTVEGSLFGKAATFTIGGALNFLSTFGDTEISQNVELRTVSGQEVVLRSGQEVPYVKGVSNTVSDGTTTGSVETEKIQTGLTLTMRPFFDSATGLVTLNMNMEQRQILQFVELSAGDGVGTITQPLTQDQNLTDLIRTPVGQTIVVGGIQNDSVSRTMTQPSIIRNTAAGDLLGSENRNISRNAFFVVVRPTVTIFERVD</sequence>
<evidence type="ECO:0000256" key="2">
    <source>
        <dbReference type="ARBA" id="ARBA00022729"/>
    </source>
</evidence>